<dbReference type="Proteomes" id="UP000003112">
    <property type="component" value="Unassembled WGS sequence"/>
</dbReference>
<gene>
    <name evidence="1" type="ORF">HMPREF6485_0296</name>
</gene>
<accession>E6K3H0</accession>
<organism evidence="1 2">
    <name type="scientific">Segatella buccae ATCC 33574</name>
    <dbReference type="NCBI Taxonomy" id="873513"/>
    <lineage>
        <taxon>Bacteria</taxon>
        <taxon>Pseudomonadati</taxon>
        <taxon>Bacteroidota</taxon>
        <taxon>Bacteroidia</taxon>
        <taxon>Bacteroidales</taxon>
        <taxon>Prevotellaceae</taxon>
        <taxon>Segatella</taxon>
    </lineage>
</organism>
<sequence>MALQKSPNELPTVLLLHRRLGLVRILMGRKRQIRQVKSADMIGARKIHVSLFLKF</sequence>
<dbReference type="EMBL" id="AEPD01000006">
    <property type="protein sequence ID" value="EFU31910.1"/>
    <property type="molecule type" value="Genomic_DNA"/>
</dbReference>
<dbReference type="HOGENOM" id="CLU_3028444_0_0_10"/>
<evidence type="ECO:0000313" key="2">
    <source>
        <dbReference type="Proteomes" id="UP000003112"/>
    </source>
</evidence>
<protein>
    <submittedName>
        <fullName evidence="1">Uncharacterized protein</fullName>
    </submittedName>
</protein>
<comment type="caution">
    <text evidence="1">The sequence shown here is derived from an EMBL/GenBank/DDBJ whole genome shotgun (WGS) entry which is preliminary data.</text>
</comment>
<dbReference type="AlphaFoldDB" id="E6K3H0"/>
<evidence type="ECO:0000313" key="1">
    <source>
        <dbReference type="EMBL" id="EFU31910.1"/>
    </source>
</evidence>
<name>E6K3H0_9BACT</name>
<keyword evidence="2" id="KW-1185">Reference proteome</keyword>
<proteinExistence type="predicted"/>
<reference evidence="1 2" key="1">
    <citation type="submission" date="2010-10" db="EMBL/GenBank/DDBJ databases">
        <authorList>
            <person name="Muzny D."/>
            <person name="Qin X."/>
            <person name="Deng J."/>
            <person name="Jiang H."/>
            <person name="Liu Y."/>
            <person name="Qu J."/>
            <person name="Song X.-Z."/>
            <person name="Zhang L."/>
            <person name="Thornton R."/>
            <person name="Coyle M."/>
            <person name="Francisco L."/>
            <person name="Jackson L."/>
            <person name="Javaid M."/>
            <person name="Korchina V."/>
            <person name="Kovar C."/>
            <person name="Mata R."/>
            <person name="Mathew T."/>
            <person name="Ngo R."/>
            <person name="Nguyen L."/>
            <person name="Nguyen N."/>
            <person name="Okwuonu G."/>
            <person name="Ongeri F."/>
            <person name="Pham C."/>
            <person name="Simmons D."/>
            <person name="Wilczek-Boney K."/>
            <person name="Hale W."/>
            <person name="Jakkamsetti A."/>
            <person name="Pham P."/>
            <person name="Ruth R."/>
            <person name="San Lucas F."/>
            <person name="Warren J."/>
            <person name="Zhang J."/>
            <person name="Zhao Z."/>
            <person name="Zhou C."/>
            <person name="Zhu D."/>
            <person name="Lee S."/>
            <person name="Bess C."/>
            <person name="Blankenburg K."/>
            <person name="Forbes L."/>
            <person name="Fu Q."/>
            <person name="Gubbala S."/>
            <person name="Hirani K."/>
            <person name="Jayaseelan J.C."/>
            <person name="Lara F."/>
            <person name="Munidasa M."/>
            <person name="Palculict T."/>
            <person name="Patil S."/>
            <person name="Pu L.-L."/>
            <person name="Saada N."/>
            <person name="Tang L."/>
            <person name="Weissenberger G."/>
            <person name="Zhu Y."/>
            <person name="Hemphill L."/>
            <person name="Shang Y."/>
            <person name="Youmans B."/>
            <person name="Ayvaz T."/>
            <person name="Ross M."/>
            <person name="Santibanez J."/>
            <person name="Aqrawi P."/>
            <person name="Gross S."/>
            <person name="Joshi V."/>
            <person name="Fowler G."/>
            <person name="Nazareth L."/>
            <person name="Reid J."/>
            <person name="Worley K."/>
            <person name="Petrosino J."/>
            <person name="Highlander S."/>
            <person name="Gibbs R."/>
        </authorList>
    </citation>
    <scope>NUCLEOTIDE SEQUENCE [LARGE SCALE GENOMIC DNA]</scope>
    <source>
        <strain evidence="1 2">ATCC 33574</strain>
    </source>
</reference>